<feature type="coiled-coil region" evidence="1">
    <location>
        <begin position="34"/>
        <end position="68"/>
    </location>
</feature>
<accession>A0A5B9QHJ0</accession>
<reference evidence="4 5" key="1">
    <citation type="submission" date="2019-08" db="EMBL/GenBank/DDBJ databases">
        <title>Deep-cultivation of Planctomycetes and their phenomic and genomic characterization uncovers novel biology.</title>
        <authorList>
            <person name="Wiegand S."/>
            <person name="Jogler M."/>
            <person name="Boedeker C."/>
            <person name="Pinto D."/>
            <person name="Vollmers J."/>
            <person name="Rivas-Marin E."/>
            <person name="Kohn T."/>
            <person name="Peeters S.H."/>
            <person name="Heuer A."/>
            <person name="Rast P."/>
            <person name="Oberbeckmann S."/>
            <person name="Bunk B."/>
            <person name="Jeske O."/>
            <person name="Meyerdierks A."/>
            <person name="Storesund J.E."/>
            <person name="Kallscheuer N."/>
            <person name="Luecker S."/>
            <person name="Lage O.M."/>
            <person name="Pohl T."/>
            <person name="Merkel B.J."/>
            <person name="Hornburger P."/>
            <person name="Mueller R.-W."/>
            <person name="Bruemmer F."/>
            <person name="Labrenz M."/>
            <person name="Spormann A.M."/>
            <person name="Op den Camp H."/>
            <person name="Overmann J."/>
            <person name="Amann R."/>
            <person name="Jetten M.S.M."/>
            <person name="Mascher T."/>
            <person name="Medema M.H."/>
            <person name="Devos D.P."/>
            <person name="Kaster A.-K."/>
            <person name="Ovreas L."/>
            <person name="Rohde M."/>
            <person name="Galperin M.Y."/>
            <person name="Jogler C."/>
        </authorList>
    </citation>
    <scope>NUCLEOTIDE SEQUENCE [LARGE SCALE GENOMIC DNA]</scope>
    <source>
        <strain evidence="4 5">UC8</strain>
    </source>
</reference>
<evidence type="ECO:0000256" key="1">
    <source>
        <dbReference type="SAM" id="Coils"/>
    </source>
</evidence>
<dbReference type="InterPro" id="IPR002035">
    <property type="entry name" value="VWF_A"/>
</dbReference>
<dbReference type="Proteomes" id="UP000325286">
    <property type="component" value="Chromosome"/>
</dbReference>
<dbReference type="AlphaFoldDB" id="A0A5B9QHJ0"/>
<evidence type="ECO:0000256" key="2">
    <source>
        <dbReference type="SAM" id="Phobius"/>
    </source>
</evidence>
<feature type="domain" description="VWFA" evidence="3">
    <location>
        <begin position="81"/>
        <end position="253"/>
    </location>
</feature>
<dbReference type="InterPro" id="IPR036465">
    <property type="entry name" value="vWFA_dom_sf"/>
</dbReference>
<evidence type="ECO:0000313" key="4">
    <source>
        <dbReference type="EMBL" id="QEG38597.1"/>
    </source>
</evidence>
<dbReference type="Gene3D" id="3.40.50.410">
    <property type="entry name" value="von Willebrand factor, type A domain"/>
    <property type="match status" value="1"/>
</dbReference>
<proteinExistence type="predicted"/>
<feature type="transmembrane region" description="Helical" evidence="2">
    <location>
        <begin position="12"/>
        <end position="33"/>
    </location>
</feature>
<dbReference type="OrthoDB" id="9784383at2"/>
<dbReference type="PANTHER" id="PTHR10338">
    <property type="entry name" value="INTER-ALPHA-TRYPSIN INHIBITOR HEAVY CHAIN FAMILY MEMBER"/>
    <property type="match status" value="1"/>
</dbReference>
<dbReference type="InterPro" id="IPR050934">
    <property type="entry name" value="ITIH"/>
</dbReference>
<name>A0A5B9QHJ0_9BACT</name>
<keyword evidence="1" id="KW-0175">Coiled coil</keyword>
<gene>
    <name evidence="4" type="ORF">UC8_05540</name>
</gene>
<evidence type="ECO:0000259" key="3">
    <source>
        <dbReference type="PROSITE" id="PS50234"/>
    </source>
</evidence>
<protein>
    <submittedName>
        <fullName evidence="4">von Willebrand factor type A domain protein</fullName>
    </submittedName>
</protein>
<dbReference type="SUPFAM" id="SSF53300">
    <property type="entry name" value="vWA-like"/>
    <property type="match status" value="1"/>
</dbReference>
<dbReference type="RefSeq" id="WP_068141342.1">
    <property type="nucleotide sequence ID" value="NZ_CP042914.1"/>
</dbReference>
<dbReference type="PANTHER" id="PTHR10338:SF108">
    <property type="entry name" value="INTER-ALPHA-TRYPSIN INHIBITOR HEAVY CHAIN H4-LIKE PROTEIN"/>
    <property type="match status" value="1"/>
</dbReference>
<sequence>MRIRGRDVQVFSVSFLDVISCALGGTLLLLLAMEERSQQIVQEAQHKQQQAETERDAAQENVQRLAQLQKALTGLGGNLKHVVYVIDVSGSMAESEDSNAIPEHYLNQFCLKITELPSEDFNVVSFNHEAHVWQPNRMLEHSDRNVERACAHVRTLRAENMTNTYKALQAAYGLPGVDTIILFTDGDPSVNAAGIPLADDDPAASDRYKQELVDFVAAQGDSIILNTVAIGEKVDSSFLSNLAAIGGGANTSL</sequence>
<keyword evidence="5" id="KW-1185">Reference proteome</keyword>
<organism evidence="4 5">
    <name type="scientific">Roseimaritima ulvae</name>
    <dbReference type="NCBI Taxonomy" id="980254"/>
    <lineage>
        <taxon>Bacteria</taxon>
        <taxon>Pseudomonadati</taxon>
        <taxon>Planctomycetota</taxon>
        <taxon>Planctomycetia</taxon>
        <taxon>Pirellulales</taxon>
        <taxon>Pirellulaceae</taxon>
        <taxon>Roseimaritima</taxon>
    </lineage>
</organism>
<evidence type="ECO:0000313" key="5">
    <source>
        <dbReference type="Proteomes" id="UP000325286"/>
    </source>
</evidence>
<keyword evidence="2" id="KW-1133">Transmembrane helix</keyword>
<dbReference type="KEGG" id="rul:UC8_05540"/>
<keyword evidence="2" id="KW-0472">Membrane</keyword>
<keyword evidence="2" id="KW-0812">Transmembrane</keyword>
<dbReference type="PROSITE" id="PS50234">
    <property type="entry name" value="VWFA"/>
    <property type="match status" value="1"/>
</dbReference>
<dbReference type="Pfam" id="PF13768">
    <property type="entry name" value="VWA_3"/>
    <property type="match status" value="1"/>
</dbReference>
<dbReference type="EMBL" id="CP042914">
    <property type="protein sequence ID" value="QEG38597.1"/>
    <property type="molecule type" value="Genomic_DNA"/>
</dbReference>